<gene>
    <name evidence="1" type="ordered locus">FRAAL3282</name>
</gene>
<organism evidence="1 2">
    <name type="scientific">Frankia alni (strain DSM 45986 / CECT 9034 / ACN14a)</name>
    <dbReference type="NCBI Taxonomy" id="326424"/>
    <lineage>
        <taxon>Bacteria</taxon>
        <taxon>Bacillati</taxon>
        <taxon>Actinomycetota</taxon>
        <taxon>Actinomycetes</taxon>
        <taxon>Frankiales</taxon>
        <taxon>Frankiaceae</taxon>
        <taxon>Frankia</taxon>
    </lineage>
</organism>
<dbReference type="AlphaFoldDB" id="Q0RKN0"/>
<sequence>MVVSGIPRAGVVTFVAPLRGGATAAEDRGPGTAFAQSEVPLRRCAALVGGAGGSAGGDDCRG</sequence>
<proteinExistence type="predicted"/>
<protein>
    <submittedName>
        <fullName evidence="1">Uncharacterized protein</fullName>
    </submittedName>
</protein>
<dbReference type="EMBL" id="CT573213">
    <property type="protein sequence ID" value="CAJ61926.1"/>
    <property type="molecule type" value="Genomic_DNA"/>
</dbReference>
<accession>Q0RKN0</accession>
<reference evidence="1 2" key="1">
    <citation type="journal article" date="2007" name="Genome Res.">
        <title>Genome characteristics of facultatively symbiotic Frankia sp. strains reflect host range and host plant biogeography.</title>
        <authorList>
            <person name="Normand P."/>
            <person name="Lapierre P."/>
            <person name="Tisa L.S."/>
            <person name="Gogarten J.P."/>
            <person name="Alloisio N."/>
            <person name="Bagnarol E."/>
            <person name="Bassi C.A."/>
            <person name="Berry A.M."/>
            <person name="Bickhart D.M."/>
            <person name="Choisne N."/>
            <person name="Couloux A."/>
            <person name="Cournoyer B."/>
            <person name="Cruveiller S."/>
            <person name="Daubin V."/>
            <person name="Demange N."/>
            <person name="Francino M.P."/>
            <person name="Goltsman E."/>
            <person name="Huang Y."/>
            <person name="Kopp O.R."/>
            <person name="Labarre L."/>
            <person name="Lapidus A."/>
            <person name="Lavire C."/>
            <person name="Marechal J."/>
            <person name="Martinez M."/>
            <person name="Mastronunzio J.E."/>
            <person name="Mullin B.C."/>
            <person name="Niemann J."/>
            <person name="Pujic P."/>
            <person name="Rawnsley T."/>
            <person name="Rouy Z."/>
            <person name="Schenowitz C."/>
            <person name="Sellstedt A."/>
            <person name="Tavares F."/>
            <person name="Tomkins J.P."/>
            <person name="Vallenet D."/>
            <person name="Valverde C."/>
            <person name="Wall L.G."/>
            <person name="Wang Y."/>
            <person name="Medigue C."/>
            <person name="Benson D.R."/>
        </authorList>
    </citation>
    <scope>NUCLEOTIDE SEQUENCE [LARGE SCALE GENOMIC DNA]</scope>
    <source>
        <strain evidence="2">DSM 45986 / CECT 9034 / ACN14a</strain>
    </source>
</reference>
<dbReference type="Proteomes" id="UP000000657">
    <property type="component" value="Chromosome"/>
</dbReference>
<keyword evidence="2" id="KW-1185">Reference proteome</keyword>
<evidence type="ECO:0000313" key="2">
    <source>
        <dbReference type="Proteomes" id="UP000000657"/>
    </source>
</evidence>
<dbReference type="KEGG" id="fal:FRAAL3282"/>
<dbReference type="HOGENOM" id="CLU_2897600_0_0_11"/>
<evidence type="ECO:0000313" key="1">
    <source>
        <dbReference type="EMBL" id="CAJ61926.1"/>
    </source>
</evidence>
<name>Q0RKN0_FRAAA</name>